<organism evidence="2 3">
    <name type="scientific">Channa striata</name>
    <name type="common">Snakehead murrel</name>
    <name type="synonym">Ophicephalus striatus</name>
    <dbReference type="NCBI Taxonomy" id="64152"/>
    <lineage>
        <taxon>Eukaryota</taxon>
        <taxon>Metazoa</taxon>
        <taxon>Chordata</taxon>
        <taxon>Craniata</taxon>
        <taxon>Vertebrata</taxon>
        <taxon>Euteleostomi</taxon>
        <taxon>Actinopterygii</taxon>
        <taxon>Neopterygii</taxon>
        <taxon>Teleostei</taxon>
        <taxon>Neoteleostei</taxon>
        <taxon>Acanthomorphata</taxon>
        <taxon>Anabantaria</taxon>
        <taxon>Anabantiformes</taxon>
        <taxon>Channoidei</taxon>
        <taxon>Channidae</taxon>
        <taxon>Channa</taxon>
    </lineage>
</organism>
<gene>
    <name evidence="2" type="ORF">Q5P01_010558</name>
</gene>
<feature type="region of interest" description="Disordered" evidence="1">
    <location>
        <begin position="99"/>
        <end position="123"/>
    </location>
</feature>
<feature type="compositionally biased region" description="Basic and acidic residues" evidence="1">
    <location>
        <begin position="315"/>
        <end position="324"/>
    </location>
</feature>
<proteinExistence type="predicted"/>
<keyword evidence="3" id="KW-1185">Reference proteome</keyword>
<protein>
    <submittedName>
        <fullName evidence="2">Uncharacterized protein</fullName>
    </submittedName>
</protein>
<name>A0AA88MXY3_CHASR</name>
<accession>A0AA88MXY3</accession>
<comment type="caution">
    <text evidence="2">The sequence shown here is derived from an EMBL/GenBank/DDBJ whole genome shotgun (WGS) entry which is preliminary data.</text>
</comment>
<feature type="region of interest" description="Disordered" evidence="1">
    <location>
        <begin position="258"/>
        <end position="343"/>
    </location>
</feature>
<sequence length="343" mass="39008">MRGEAMPSPATHTALLRVAEGGEDCGVDEDGEDGDEETAAARRRETLMNLEASEAAVGFEYTCVQLFDIEKRLPVTVAARLWPGSSCSTIRPIAVPKEAETRLASGGDTTARRRKRQRGARMQDELNRCKHTLQEAEEESARCREHAVKRAKSRDGGLIRQQNKWENALVEERDGTSHRVVQLQRVLHPSLMDRSIKRVKRIFLRDCVRKTVLEDGSAENRDHVTSMDMGGSSELFHEYESMIRQTVRTLDVEHSPMEYDDSCHHQTAHAKRRYRMGMKCRNPRKAKDEHGKKGEHESHDLKCSTSSSTTPTKLPKVEKAKQLIDARVPIQERGTCKREKRDR</sequence>
<reference evidence="2" key="1">
    <citation type="submission" date="2023-07" db="EMBL/GenBank/DDBJ databases">
        <title>Chromosome-level Genome Assembly of Striped Snakehead (Channa striata).</title>
        <authorList>
            <person name="Liu H."/>
        </authorList>
    </citation>
    <scope>NUCLEOTIDE SEQUENCE</scope>
    <source>
        <strain evidence="2">Gz</strain>
        <tissue evidence="2">Muscle</tissue>
    </source>
</reference>
<dbReference type="Proteomes" id="UP001187415">
    <property type="component" value="Unassembled WGS sequence"/>
</dbReference>
<evidence type="ECO:0000313" key="3">
    <source>
        <dbReference type="Proteomes" id="UP001187415"/>
    </source>
</evidence>
<evidence type="ECO:0000256" key="1">
    <source>
        <dbReference type="SAM" id="MobiDB-lite"/>
    </source>
</evidence>
<dbReference type="EMBL" id="JAUPFM010000007">
    <property type="protein sequence ID" value="KAK2847559.1"/>
    <property type="molecule type" value="Genomic_DNA"/>
</dbReference>
<dbReference type="AlphaFoldDB" id="A0AA88MXY3"/>
<evidence type="ECO:0000313" key="2">
    <source>
        <dbReference type="EMBL" id="KAK2847559.1"/>
    </source>
</evidence>
<feature type="compositionally biased region" description="Basic and acidic residues" evidence="1">
    <location>
        <begin position="334"/>
        <end position="343"/>
    </location>
</feature>
<feature type="compositionally biased region" description="Basic and acidic residues" evidence="1">
    <location>
        <begin position="285"/>
        <end position="302"/>
    </location>
</feature>
<feature type="compositionally biased region" description="Basic residues" evidence="1">
    <location>
        <begin position="266"/>
        <end position="284"/>
    </location>
</feature>